<evidence type="ECO:0000313" key="1">
    <source>
        <dbReference type="EMBL" id="KFM59219.1"/>
    </source>
</evidence>
<proteinExistence type="predicted"/>
<name>A0A087T280_STEMI</name>
<gene>
    <name evidence="1" type="ORF">X975_08462</name>
</gene>
<protein>
    <submittedName>
        <fullName evidence="1">Uncharacterized protein</fullName>
    </submittedName>
</protein>
<reference evidence="1 2" key="1">
    <citation type="submission" date="2013-11" db="EMBL/GenBank/DDBJ databases">
        <title>Genome sequencing of Stegodyphus mimosarum.</title>
        <authorList>
            <person name="Bechsgaard J."/>
        </authorList>
    </citation>
    <scope>NUCLEOTIDE SEQUENCE [LARGE SCALE GENOMIC DNA]</scope>
</reference>
<dbReference type="AlphaFoldDB" id="A0A087T280"/>
<dbReference type="Proteomes" id="UP000054359">
    <property type="component" value="Unassembled WGS sequence"/>
</dbReference>
<sequence length="103" mass="12074">MNCSDLLNELFVKELQKFPYISMVLTIHALTIYLCGKKCFNSIPKIIGCSAKRCQVQYKELRDHYCQERKKMKHSRTKRKRSNFGVSHMLKLPYTGCKSRIGL</sequence>
<keyword evidence="2" id="KW-1185">Reference proteome</keyword>
<dbReference type="EMBL" id="KK113060">
    <property type="protein sequence ID" value="KFM59219.1"/>
    <property type="molecule type" value="Genomic_DNA"/>
</dbReference>
<feature type="non-terminal residue" evidence="1">
    <location>
        <position position="103"/>
    </location>
</feature>
<evidence type="ECO:0000313" key="2">
    <source>
        <dbReference type="Proteomes" id="UP000054359"/>
    </source>
</evidence>
<accession>A0A087T280</accession>
<organism evidence="1 2">
    <name type="scientific">Stegodyphus mimosarum</name>
    <name type="common">African social velvet spider</name>
    <dbReference type="NCBI Taxonomy" id="407821"/>
    <lineage>
        <taxon>Eukaryota</taxon>
        <taxon>Metazoa</taxon>
        <taxon>Ecdysozoa</taxon>
        <taxon>Arthropoda</taxon>
        <taxon>Chelicerata</taxon>
        <taxon>Arachnida</taxon>
        <taxon>Araneae</taxon>
        <taxon>Araneomorphae</taxon>
        <taxon>Entelegynae</taxon>
        <taxon>Eresoidea</taxon>
        <taxon>Eresidae</taxon>
        <taxon>Stegodyphus</taxon>
    </lineage>
</organism>